<evidence type="ECO:0000313" key="4">
    <source>
        <dbReference type="Proteomes" id="UP000290572"/>
    </source>
</evidence>
<dbReference type="InterPro" id="IPR001304">
    <property type="entry name" value="C-type_lectin-like"/>
</dbReference>
<evidence type="ECO:0000256" key="1">
    <source>
        <dbReference type="ARBA" id="ARBA00023157"/>
    </source>
</evidence>
<dbReference type="SUPFAM" id="SSF56436">
    <property type="entry name" value="C-type lectin-like"/>
    <property type="match status" value="2"/>
</dbReference>
<comment type="caution">
    <text evidence="3">The sequence shown here is derived from an EMBL/GenBank/DDBJ whole genome shotgun (WGS) entry which is preliminary data.</text>
</comment>
<proteinExistence type="predicted"/>
<dbReference type="Gene3D" id="3.10.100.10">
    <property type="entry name" value="Mannose-Binding Protein A, subunit A"/>
    <property type="match status" value="2"/>
</dbReference>
<dbReference type="STRING" id="84645.A0A498MXG8"/>
<dbReference type="PANTHER" id="PTHR45784:SF3">
    <property type="entry name" value="C-TYPE LECTIN DOMAIN FAMILY 4 MEMBER K-LIKE-RELATED"/>
    <property type="match status" value="1"/>
</dbReference>
<dbReference type="EMBL" id="QBIY01012574">
    <property type="protein sequence ID" value="RXN22926.1"/>
    <property type="molecule type" value="Genomic_DNA"/>
</dbReference>
<feature type="domain" description="C-type lectin" evidence="2">
    <location>
        <begin position="102"/>
        <end position="152"/>
    </location>
</feature>
<dbReference type="Pfam" id="PF00059">
    <property type="entry name" value="Lectin_C"/>
    <property type="match status" value="2"/>
</dbReference>
<dbReference type="SMART" id="SM00034">
    <property type="entry name" value="CLECT"/>
    <property type="match status" value="1"/>
</dbReference>
<keyword evidence="4" id="KW-1185">Reference proteome</keyword>
<dbReference type="PANTHER" id="PTHR45784">
    <property type="entry name" value="C-TYPE LECTIN DOMAIN FAMILY 20 MEMBER A-RELATED"/>
    <property type="match status" value="1"/>
</dbReference>
<feature type="domain" description="C-type lectin" evidence="2">
    <location>
        <begin position="162"/>
        <end position="270"/>
    </location>
</feature>
<dbReference type="InterPro" id="IPR018378">
    <property type="entry name" value="C-type_lectin_CS"/>
</dbReference>
<protein>
    <submittedName>
        <fullName evidence="3">Secretory phospholipase A2 receptor</fullName>
    </submittedName>
</protein>
<gene>
    <name evidence="3" type="ORF">ROHU_023215</name>
</gene>
<evidence type="ECO:0000259" key="2">
    <source>
        <dbReference type="PROSITE" id="PS50041"/>
    </source>
</evidence>
<dbReference type="AlphaFoldDB" id="A0A498MXG8"/>
<accession>A0A498MXG8</accession>
<organism evidence="3 4">
    <name type="scientific">Labeo rohita</name>
    <name type="common">Indian major carp</name>
    <name type="synonym">Cyprinus rohita</name>
    <dbReference type="NCBI Taxonomy" id="84645"/>
    <lineage>
        <taxon>Eukaryota</taxon>
        <taxon>Metazoa</taxon>
        <taxon>Chordata</taxon>
        <taxon>Craniata</taxon>
        <taxon>Vertebrata</taxon>
        <taxon>Euteleostomi</taxon>
        <taxon>Actinopterygii</taxon>
        <taxon>Neopterygii</taxon>
        <taxon>Teleostei</taxon>
        <taxon>Ostariophysi</taxon>
        <taxon>Cypriniformes</taxon>
        <taxon>Cyprinidae</taxon>
        <taxon>Labeoninae</taxon>
        <taxon>Labeonini</taxon>
        <taxon>Labeo</taxon>
    </lineage>
</organism>
<dbReference type="PROSITE" id="PS00615">
    <property type="entry name" value="C_TYPE_LECTIN_1"/>
    <property type="match status" value="1"/>
</dbReference>
<dbReference type="InterPro" id="IPR016186">
    <property type="entry name" value="C-type_lectin-like/link_sf"/>
</dbReference>
<keyword evidence="3" id="KW-0675">Receptor</keyword>
<keyword evidence="1" id="KW-1015">Disulfide bond</keyword>
<dbReference type="InterPro" id="IPR016187">
    <property type="entry name" value="CTDL_fold"/>
</dbReference>
<reference evidence="3 4" key="1">
    <citation type="submission" date="2018-03" db="EMBL/GenBank/DDBJ databases">
        <title>Draft genome sequence of Rohu Carp (Labeo rohita).</title>
        <authorList>
            <person name="Das P."/>
            <person name="Kushwaha B."/>
            <person name="Joshi C.G."/>
            <person name="Kumar D."/>
            <person name="Nagpure N.S."/>
            <person name="Sahoo L."/>
            <person name="Das S.P."/>
            <person name="Bit A."/>
            <person name="Patnaik S."/>
            <person name="Meher P.K."/>
            <person name="Jayasankar P."/>
            <person name="Koringa P.G."/>
            <person name="Patel N.V."/>
            <person name="Hinsu A.T."/>
            <person name="Kumar R."/>
            <person name="Pandey M."/>
            <person name="Agarwal S."/>
            <person name="Srivastava S."/>
            <person name="Singh M."/>
            <person name="Iquebal M.A."/>
            <person name="Jaiswal S."/>
            <person name="Angadi U.B."/>
            <person name="Kumar N."/>
            <person name="Raza M."/>
            <person name="Shah T.M."/>
            <person name="Rai A."/>
            <person name="Jena J.K."/>
        </authorList>
    </citation>
    <scope>NUCLEOTIDE SEQUENCE [LARGE SCALE GENOMIC DNA]</scope>
    <source>
        <strain evidence="3">DASCIFA01</strain>
        <tissue evidence="3">Testis</tissue>
    </source>
</reference>
<sequence length="272" mass="31724">MLNYWTLERLALVLHHFPYKSKQLSYCFGCKLQAELDHLEPPQLNMRQLSASIHTAHMSNMVLCSRSSADSTVLVYRWNWSLKSTGSDPVEHFAGQDQTPFYSLIPENKTWFEAQLYCRENHTDLVTIRNEEENQLVKNAVNGSDSIWIGLRFIHVSPVYATWEQALDHCDKKFAGLLRFESEDDQTETERELKRQNISGPVWVGLRQSRLFGFWIWSNGLYVGNWIKWKGGSPPEHQMSQHCGALEKRVNDTFELSDKDCRSEFRFLCEVK</sequence>
<evidence type="ECO:0000313" key="3">
    <source>
        <dbReference type="EMBL" id="RXN22926.1"/>
    </source>
</evidence>
<name>A0A498MXG8_LABRO</name>
<dbReference type="PROSITE" id="PS50041">
    <property type="entry name" value="C_TYPE_LECTIN_2"/>
    <property type="match status" value="2"/>
</dbReference>
<dbReference type="Proteomes" id="UP000290572">
    <property type="component" value="Unassembled WGS sequence"/>
</dbReference>